<dbReference type="GO" id="GO:0022857">
    <property type="term" value="F:transmembrane transporter activity"/>
    <property type="evidence" value="ECO:0007669"/>
    <property type="project" value="InterPro"/>
</dbReference>
<evidence type="ECO:0000256" key="3">
    <source>
        <dbReference type="ARBA" id="ARBA00022989"/>
    </source>
</evidence>
<evidence type="ECO:0000256" key="5">
    <source>
        <dbReference type="SAM" id="MobiDB-lite"/>
    </source>
</evidence>
<feature type="transmembrane region" description="Helical" evidence="6">
    <location>
        <begin position="321"/>
        <end position="340"/>
    </location>
</feature>
<keyword evidence="3 6" id="KW-1133">Transmembrane helix</keyword>
<evidence type="ECO:0000313" key="9">
    <source>
        <dbReference type="Proteomes" id="UP000627573"/>
    </source>
</evidence>
<evidence type="ECO:0000256" key="1">
    <source>
        <dbReference type="ARBA" id="ARBA00004651"/>
    </source>
</evidence>
<comment type="subcellular location">
    <subcellularLocation>
        <location evidence="1">Cell membrane</location>
        <topology evidence="1">Multi-pass membrane protein</topology>
    </subcellularLocation>
</comment>
<feature type="domain" description="Major facilitator superfamily (MFS) profile" evidence="7">
    <location>
        <begin position="67"/>
        <end position="480"/>
    </location>
</feature>
<dbReference type="InterPro" id="IPR011701">
    <property type="entry name" value="MFS"/>
</dbReference>
<dbReference type="AlphaFoldDB" id="A0A8I0ZP60"/>
<feature type="transmembrane region" description="Helical" evidence="6">
    <location>
        <begin position="221"/>
        <end position="240"/>
    </location>
</feature>
<feature type="transmembrane region" description="Helical" evidence="6">
    <location>
        <begin position="361"/>
        <end position="379"/>
    </location>
</feature>
<dbReference type="Gene3D" id="1.20.1250.20">
    <property type="entry name" value="MFS general substrate transporter like domains"/>
    <property type="match status" value="2"/>
</dbReference>
<reference evidence="8 9" key="1">
    <citation type="submission" date="2020-12" db="EMBL/GenBank/DDBJ databases">
        <title>Draft genome sequence of furan degrading bacterial strain FUR100.</title>
        <authorList>
            <person name="Woiski C."/>
        </authorList>
    </citation>
    <scope>NUCLEOTIDE SEQUENCE [LARGE SCALE GENOMIC DNA]</scope>
    <source>
        <strain evidence="8 9">FUR100</strain>
    </source>
</reference>
<dbReference type="PANTHER" id="PTHR11662:SF450">
    <property type="entry name" value="BLR1003 PROTEIN"/>
    <property type="match status" value="1"/>
</dbReference>
<dbReference type="PANTHER" id="PTHR11662">
    <property type="entry name" value="SOLUTE CARRIER FAMILY 17"/>
    <property type="match status" value="1"/>
</dbReference>
<dbReference type="InterPro" id="IPR020846">
    <property type="entry name" value="MFS_dom"/>
</dbReference>
<dbReference type="GO" id="GO:0005886">
    <property type="term" value="C:plasma membrane"/>
    <property type="evidence" value="ECO:0007669"/>
    <property type="project" value="UniProtKB-SubCell"/>
</dbReference>
<evidence type="ECO:0000256" key="4">
    <source>
        <dbReference type="ARBA" id="ARBA00023136"/>
    </source>
</evidence>
<dbReference type="InterPro" id="IPR050382">
    <property type="entry name" value="MFS_Na/Anion_cotransporter"/>
</dbReference>
<feature type="transmembrane region" description="Helical" evidence="6">
    <location>
        <begin position="385"/>
        <end position="409"/>
    </location>
</feature>
<feature type="transmembrane region" description="Helical" evidence="6">
    <location>
        <begin position="64"/>
        <end position="81"/>
    </location>
</feature>
<comment type="caution">
    <text evidence="8">The sequence shown here is derived from an EMBL/GenBank/DDBJ whole genome shotgun (WGS) entry which is preliminary data.</text>
</comment>
<evidence type="ECO:0000256" key="2">
    <source>
        <dbReference type="ARBA" id="ARBA00022692"/>
    </source>
</evidence>
<feature type="transmembrane region" description="Helical" evidence="6">
    <location>
        <begin position="421"/>
        <end position="444"/>
    </location>
</feature>
<dbReference type="InterPro" id="IPR036259">
    <property type="entry name" value="MFS_trans_sf"/>
</dbReference>
<feature type="transmembrane region" description="Helical" evidence="6">
    <location>
        <begin position="102"/>
        <end position="120"/>
    </location>
</feature>
<feature type="transmembrane region" description="Helical" evidence="6">
    <location>
        <begin position="456"/>
        <end position="476"/>
    </location>
</feature>
<organism evidence="8 9">
    <name type="scientific">Rhodococcus erythropolis</name>
    <name type="common">Arthrobacter picolinophilus</name>
    <dbReference type="NCBI Taxonomy" id="1833"/>
    <lineage>
        <taxon>Bacteria</taxon>
        <taxon>Bacillati</taxon>
        <taxon>Actinomycetota</taxon>
        <taxon>Actinomycetes</taxon>
        <taxon>Mycobacteriales</taxon>
        <taxon>Nocardiaceae</taxon>
        <taxon>Rhodococcus</taxon>
        <taxon>Rhodococcus erythropolis group</taxon>
    </lineage>
</organism>
<feature type="region of interest" description="Disordered" evidence="5">
    <location>
        <begin position="1"/>
        <end position="51"/>
    </location>
</feature>
<gene>
    <name evidence="8" type="ORF">I3517_10495</name>
</gene>
<evidence type="ECO:0000259" key="7">
    <source>
        <dbReference type="PROSITE" id="PS50850"/>
    </source>
</evidence>
<feature type="transmembrane region" description="Helical" evidence="6">
    <location>
        <begin position="132"/>
        <end position="159"/>
    </location>
</feature>
<keyword evidence="4 6" id="KW-0472">Membrane</keyword>
<dbReference type="RefSeq" id="WP_172932621.1">
    <property type="nucleotide sequence ID" value="NZ_JAECSB010000031.1"/>
</dbReference>
<protein>
    <submittedName>
        <fullName evidence="8">MFS transporter</fullName>
    </submittedName>
</protein>
<dbReference type="PROSITE" id="PS50850">
    <property type="entry name" value="MFS"/>
    <property type="match status" value="1"/>
</dbReference>
<proteinExistence type="predicted"/>
<evidence type="ECO:0000313" key="8">
    <source>
        <dbReference type="EMBL" id="MBH5143046.1"/>
    </source>
</evidence>
<accession>A0A8I0ZP60</accession>
<sequence length="487" mass="51534">MGQPANTTPSIASRPRFEHDRIRPPVSKGRHVTPIAPQRNDVQPEATATPDSSAVPVFGTRKRAWTMTGLVVFLYIVNYADKAVLGIIAQPLARELGLKSSQIGMVGSLFFLMFCIGGFLAGPLNKYLTLRWALLILAAIWSVVMLPLVLGASLAMLIVSRMLLGFAEGPSSALMHTAAYSWHPPAKRGLPGAMLAGSASVAKIALAPVLTFIAVHYGWRAAVLSLSVLGLVWMGCWLAGWSEGPYTSKAVKATKTADTEATEATGTTTKAVTEPNVPWRKILLSRTFVSCCFLIATIYALTTVVLTWLPSYFEVGLGYSAMQAGSMFALPSIVGLVLMITSGSVTDKLIGRGFTSRTVRVIVPCVGVLICGSILLFLPQISTPIVAVAMVSIGYGFSAITFPLINAAISELCPPQQTAGTMGFFLAIMSIGGLIAPYATGVIVDNAATPADGYAQSFQAIGIIGVVAAVLVLVFANPERDRKLIRG</sequence>
<evidence type="ECO:0000256" key="6">
    <source>
        <dbReference type="SAM" id="Phobius"/>
    </source>
</evidence>
<dbReference type="SUPFAM" id="SSF103473">
    <property type="entry name" value="MFS general substrate transporter"/>
    <property type="match status" value="1"/>
</dbReference>
<dbReference type="Pfam" id="PF07690">
    <property type="entry name" value="MFS_1"/>
    <property type="match status" value="1"/>
</dbReference>
<dbReference type="Proteomes" id="UP000627573">
    <property type="component" value="Unassembled WGS sequence"/>
</dbReference>
<keyword evidence="9" id="KW-1185">Reference proteome</keyword>
<feature type="transmembrane region" description="Helical" evidence="6">
    <location>
        <begin position="288"/>
        <end position="309"/>
    </location>
</feature>
<feature type="compositionally biased region" description="Polar residues" evidence="5">
    <location>
        <begin position="1"/>
        <end position="11"/>
    </location>
</feature>
<dbReference type="EMBL" id="JAECSB010000031">
    <property type="protein sequence ID" value="MBH5143046.1"/>
    <property type="molecule type" value="Genomic_DNA"/>
</dbReference>
<keyword evidence="2 6" id="KW-0812">Transmembrane</keyword>
<name>A0A8I0ZP60_RHOER</name>